<comment type="caution">
    <text evidence="8">The sequence shown here is derived from an EMBL/GenBank/DDBJ whole genome shotgun (WGS) entry which is preliminary data.</text>
</comment>
<evidence type="ECO:0000256" key="4">
    <source>
        <dbReference type="ARBA" id="ARBA00023136"/>
    </source>
</evidence>
<dbReference type="EMBL" id="JAVDUU010000001">
    <property type="protein sequence ID" value="MDR6941359.1"/>
    <property type="molecule type" value="Genomic_DNA"/>
</dbReference>
<evidence type="ECO:0000256" key="3">
    <source>
        <dbReference type="ARBA" id="ARBA00022729"/>
    </source>
</evidence>
<dbReference type="InterPro" id="IPR011990">
    <property type="entry name" value="TPR-like_helical_dom_sf"/>
</dbReference>
<evidence type="ECO:0000313" key="9">
    <source>
        <dbReference type="Proteomes" id="UP001247620"/>
    </source>
</evidence>
<dbReference type="Gene3D" id="1.25.40.390">
    <property type="match status" value="1"/>
</dbReference>
<organism evidence="8 9">
    <name type="scientific">Mucilaginibacter pocheonensis</name>
    <dbReference type="NCBI Taxonomy" id="398050"/>
    <lineage>
        <taxon>Bacteria</taxon>
        <taxon>Pseudomonadati</taxon>
        <taxon>Bacteroidota</taxon>
        <taxon>Sphingobacteriia</taxon>
        <taxon>Sphingobacteriales</taxon>
        <taxon>Sphingobacteriaceae</taxon>
        <taxon>Mucilaginibacter</taxon>
    </lineage>
</organism>
<reference evidence="8 9" key="1">
    <citation type="submission" date="2023-07" db="EMBL/GenBank/DDBJ databases">
        <title>Sorghum-associated microbial communities from plants grown in Nebraska, USA.</title>
        <authorList>
            <person name="Schachtman D."/>
        </authorList>
    </citation>
    <scope>NUCLEOTIDE SEQUENCE [LARGE SCALE GENOMIC DNA]</scope>
    <source>
        <strain evidence="8 9">3262</strain>
    </source>
</reference>
<accession>A0ABU1T7U3</accession>
<dbReference type="SUPFAM" id="SSF48452">
    <property type="entry name" value="TPR-like"/>
    <property type="match status" value="1"/>
</dbReference>
<dbReference type="CDD" id="cd08977">
    <property type="entry name" value="SusD"/>
    <property type="match status" value="1"/>
</dbReference>
<dbReference type="InterPro" id="IPR033985">
    <property type="entry name" value="SusD-like_N"/>
</dbReference>
<evidence type="ECO:0000259" key="7">
    <source>
        <dbReference type="Pfam" id="PF14322"/>
    </source>
</evidence>
<comment type="similarity">
    <text evidence="2">Belongs to the SusD family.</text>
</comment>
<comment type="subcellular location">
    <subcellularLocation>
        <location evidence="1">Cell outer membrane</location>
    </subcellularLocation>
</comment>
<evidence type="ECO:0000256" key="5">
    <source>
        <dbReference type="ARBA" id="ARBA00023237"/>
    </source>
</evidence>
<sequence>MIKHIKQNRCRIILTTGIILQLITFASCKKFVEVDPPVNAITSTTAYASNTSAAAVMSGVYFAMMNSGSGISDGSGSLSELEGCAADELTNYLTGFPVWEPFYQNVLTSSASDPSGAFWTEIYNQIHVVNTVIEGVAKSSGITPAMKRQLDGEAKFIRAFYHFYGANIYGDIPIVTTTDYQTNNVIKRSPRAQVYQQIIQDLKDAQSELSKDFVDAGGNPTTERIRPNRGAAQALLARVYLYDADLNNNVIGFANAKAEADSVISNTTYSLLTDLNTVFLKNSGEAIWQLSPDPSSGLNTADATYFILTGPPSTVALSNNVVNAFEINDKRFSNWVGVYQQGATTTYYYPYKYKVYNYGDPISEYTMVFRLAEQYLIRAEAEANGAGQGLNAAIADMNVIRTRAGLPNYSGSIDKTAVLEAILHERQVELFTEWGHRWFDLIRTGNINSVMGSPGNVCQSKGGTWAAYKAFAPIPLSEIQVNSNLTQNLGYK</sequence>
<keyword evidence="5" id="KW-0998">Cell outer membrane</keyword>
<keyword evidence="9" id="KW-1185">Reference proteome</keyword>
<evidence type="ECO:0000256" key="1">
    <source>
        <dbReference type="ARBA" id="ARBA00004442"/>
    </source>
</evidence>
<evidence type="ECO:0000256" key="2">
    <source>
        <dbReference type="ARBA" id="ARBA00006275"/>
    </source>
</evidence>
<feature type="domain" description="RagB/SusD" evidence="6">
    <location>
        <begin position="341"/>
        <end position="491"/>
    </location>
</feature>
<dbReference type="PROSITE" id="PS51257">
    <property type="entry name" value="PROKAR_LIPOPROTEIN"/>
    <property type="match status" value="1"/>
</dbReference>
<dbReference type="Proteomes" id="UP001247620">
    <property type="component" value="Unassembled WGS sequence"/>
</dbReference>
<dbReference type="Pfam" id="PF07980">
    <property type="entry name" value="SusD_RagB"/>
    <property type="match status" value="1"/>
</dbReference>
<keyword evidence="4" id="KW-0472">Membrane</keyword>
<evidence type="ECO:0000259" key="6">
    <source>
        <dbReference type="Pfam" id="PF07980"/>
    </source>
</evidence>
<dbReference type="Pfam" id="PF14322">
    <property type="entry name" value="SusD-like_3"/>
    <property type="match status" value="1"/>
</dbReference>
<evidence type="ECO:0000313" key="8">
    <source>
        <dbReference type="EMBL" id="MDR6941359.1"/>
    </source>
</evidence>
<proteinExistence type="inferred from homology"/>
<feature type="domain" description="SusD-like N-terminal" evidence="7">
    <location>
        <begin position="103"/>
        <end position="241"/>
    </location>
</feature>
<gene>
    <name evidence="8" type="ORF">J2W55_001187</name>
</gene>
<dbReference type="InterPro" id="IPR012944">
    <property type="entry name" value="SusD_RagB_dom"/>
</dbReference>
<protein>
    <recommendedName>
        <fullName evidence="10">Starch-binding associating with outer membrane</fullName>
    </recommendedName>
</protein>
<dbReference type="RefSeq" id="WP_310093019.1">
    <property type="nucleotide sequence ID" value="NZ_JAVDUU010000001.1"/>
</dbReference>
<evidence type="ECO:0008006" key="10">
    <source>
        <dbReference type="Google" id="ProtNLM"/>
    </source>
</evidence>
<name>A0ABU1T7U3_9SPHI</name>
<keyword evidence="3" id="KW-0732">Signal</keyword>